<gene>
    <name evidence="1" type="ORF">M104_1859</name>
</gene>
<dbReference type="EMBL" id="JGEA01000020">
    <property type="protein sequence ID" value="EYA14869.1"/>
    <property type="molecule type" value="Genomic_DNA"/>
</dbReference>
<comment type="caution">
    <text evidence="1">The sequence shown here is derived from an EMBL/GenBank/DDBJ whole genome shotgun (WGS) entry which is preliminary data.</text>
</comment>
<dbReference type="AlphaFoldDB" id="A0AAN4SIB7"/>
<evidence type="ECO:0000313" key="1">
    <source>
        <dbReference type="EMBL" id="EYA14869.1"/>
    </source>
</evidence>
<sequence>MRNVMVDNPAGISRRVIFFIGNGNRFLCYLSLSASAHRKKVAAAFAAVLY</sequence>
<evidence type="ECO:0000313" key="2">
    <source>
        <dbReference type="Proteomes" id="UP000022433"/>
    </source>
</evidence>
<accession>A0AAN4SIB7</accession>
<dbReference type="Proteomes" id="UP000022433">
    <property type="component" value="Unassembled WGS sequence"/>
</dbReference>
<reference evidence="1 2" key="1">
    <citation type="submission" date="2014-02" db="EMBL/GenBank/DDBJ databases">
        <authorList>
            <person name="Sears C."/>
            <person name="Carroll K."/>
            <person name="Sack B.R."/>
            <person name="Qadri F."/>
            <person name="Myers L.L."/>
            <person name="Chung G.-T."/>
            <person name="Escheverria P."/>
            <person name="Fraser C.M."/>
            <person name="Sadzewicz L."/>
            <person name="Shefchek K.A."/>
            <person name="Tallon L."/>
            <person name="Das S.P."/>
            <person name="Daugherty S."/>
            <person name="Mongodin E.F."/>
        </authorList>
    </citation>
    <scope>NUCLEOTIDE SEQUENCE [LARGE SCALE GENOMIC DNA]</scope>
    <source>
        <strain evidence="1 2">1007-1-F #10</strain>
    </source>
</reference>
<name>A0AAN4SIB7_BACFG</name>
<protein>
    <submittedName>
        <fullName evidence="1">Uncharacterized protein</fullName>
    </submittedName>
</protein>
<organism evidence="1 2">
    <name type="scientific">Bacteroides fragilis str. 1007-1-F #10</name>
    <dbReference type="NCBI Taxonomy" id="1339295"/>
    <lineage>
        <taxon>Bacteria</taxon>
        <taxon>Pseudomonadati</taxon>
        <taxon>Bacteroidota</taxon>
        <taxon>Bacteroidia</taxon>
        <taxon>Bacteroidales</taxon>
        <taxon>Bacteroidaceae</taxon>
        <taxon>Bacteroides</taxon>
    </lineage>
</organism>
<proteinExistence type="predicted"/>